<feature type="domain" description="UBR-type" evidence="12">
    <location>
        <begin position="52"/>
        <end position="122"/>
    </location>
</feature>
<dbReference type="OrthoDB" id="26387at2759"/>
<dbReference type="CDD" id="cd19670">
    <property type="entry name" value="UBR-box_UBR1_2_3"/>
    <property type="match status" value="1"/>
</dbReference>
<evidence type="ECO:0000256" key="11">
    <source>
        <dbReference type="SAM" id="Coils"/>
    </source>
</evidence>
<keyword evidence="5 10" id="KW-0863">Zinc-finger</keyword>
<keyword evidence="11" id="KW-0175">Coiled coil</keyword>
<comment type="catalytic activity">
    <reaction evidence="1 10">
        <text>S-ubiquitinyl-[E2 ubiquitin-conjugating enzyme]-L-cysteine + [acceptor protein]-L-lysine = [E2 ubiquitin-conjugating enzyme]-L-cysteine + N(6)-ubiquitinyl-[acceptor protein]-L-lysine.</text>
        <dbReference type="EC" id="2.3.2.27"/>
    </reaction>
</comment>
<dbReference type="FunFam" id="2.10.110.30:FF:000002">
    <property type="entry name" value="Putative e3 ubiquitin-protein ligase ubr3"/>
    <property type="match status" value="1"/>
</dbReference>
<dbReference type="EMBL" id="MLAK01000796">
    <property type="protein sequence ID" value="OHT04329.1"/>
    <property type="molecule type" value="Genomic_DNA"/>
</dbReference>
<evidence type="ECO:0000259" key="12">
    <source>
        <dbReference type="PROSITE" id="PS51157"/>
    </source>
</evidence>
<comment type="caution">
    <text evidence="13">The sequence shown here is derived from an EMBL/GenBank/DDBJ whole genome shotgun (WGS) entry which is preliminary data.</text>
</comment>
<evidence type="ECO:0000256" key="6">
    <source>
        <dbReference type="ARBA" id="ARBA00022786"/>
    </source>
</evidence>
<evidence type="ECO:0000256" key="1">
    <source>
        <dbReference type="ARBA" id="ARBA00000900"/>
    </source>
</evidence>
<dbReference type="UniPathway" id="UPA00143"/>
<dbReference type="GO" id="GO:0005737">
    <property type="term" value="C:cytoplasm"/>
    <property type="evidence" value="ECO:0007669"/>
    <property type="project" value="TreeGrafter"/>
</dbReference>
<keyword evidence="6 10" id="KW-0833">Ubl conjugation pathway</keyword>
<dbReference type="InterPro" id="IPR039164">
    <property type="entry name" value="UBR1-like"/>
</dbReference>
<evidence type="ECO:0000313" key="13">
    <source>
        <dbReference type="EMBL" id="OHT04329.1"/>
    </source>
</evidence>
<keyword evidence="7 10" id="KW-0862">Zinc</keyword>
<comment type="pathway">
    <text evidence="2 10">Protein modification; protein ubiquitination.</text>
</comment>
<comment type="function">
    <text evidence="10">Ubiquitin ligase protein which is a component of the N-end rule pathway. Recognizes and binds to proteins bearing specific N-terminal residues that are destabilizing according to the N-end rule, leading to their ubiquitination and subsequent degradation.</text>
</comment>
<name>A0A1J4JYU8_9EUKA</name>
<evidence type="ECO:0000256" key="2">
    <source>
        <dbReference type="ARBA" id="ARBA00004906"/>
    </source>
</evidence>
<organism evidence="13 14">
    <name type="scientific">Tritrichomonas foetus</name>
    <dbReference type="NCBI Taxonomy" id="1144522"/>
    <lineage>
        <taxon>Eukaryota</taxon>
        <taxon>Metamonada</taxon>
        <taxon>Parabasalia</taxon>
        <taxon>Tritrichomonadida</taxon>
        <taxon>Tritrichomonadidae</taxon>
        <taxon>Tritrichomonas</taxon>
    </lineage>
</organism>
<dbReference type="SMART" id="SM00396">
    <property type="entry name" value="ZnF_UBR1"/>
    <property type="match status" value="1"/>
</dbReference>
<evidence type="ECO:0000256" key="9">
    <source>
        <dbReference type="PROSITE-ProRule" id="PRU00508"/>
    </source>
</evidence>
<dbReference type="VEuPathDB" id="TrichDB:TRFO_28145"/>
<dbReference type="Gene3D" id="2.10.110.30">
    <property type="match status" value="1"/>
</dbReference>
<dbReference type="GO" id="GO:0071596">
    <property type="term" value="P:ubiquitin-dependent protein catabolic process via the N-end rule pathway"/>
    <property type="evidence" value="ECO:0007669"/>
    <property type="project" value="UniProtKB-UniRule"/>
</dbReference>
<reference evidence="13" key="1">
    <citation type="submission" date="2016-10" db="EMBL/GenBank/DDBJ databases">
        <authorList>
            <person name="Benchimol M."/>
            <person name="Almeida L.G."/>
            <person name="Vasconcelos A.T."/>
            <person name="Perreira-Neves A."/>
            <person name="Rosa I.A."/>
            <person name="Tasca T."/>
            <person name="Bogo M.R."/>
            <person name="de Souza W."/>
        </authorList>
    </citation>
    <scope>NUCLEOTIDE SEQUENCE [LARGE SCALE GENOMIC DNA]</scope>
    <source>
        <strain evidence="13">K</strain>
    </source>
</reference>
<dbReference type="Pfam" id="PF02207">
    <property type="entry name" value="zf-UBR"/>
    <property type="match status" value="1"/>
</dbReference>
<dbReference type="GO" id="GO:0016567">
    <property type="term" value="P:protein ubiquitination"/>
    <property type="evidence" value="ECO:0007669"/>
    <property type="project" value="UniProtKB-UniRule"/>
</dbReference>
<dbReference type="GO" id="GO:0061630">
    <property type="term" value="F:ubiquitin protein ligase activity"/>
    <property type="evidence" value="ECO:0007669"/>
    <property type="project" value="UniProtKB-UniRule"/>
</dbReference>
<keyword evidence="3 10" id="KW-0808">Transferase</keyword>
<dbReference type="GO" id="GO:0000151">
    <property type="term" value="C:ubiquitin ligase complex"/>
    <property type="evidence" value="ECO:0007669"/>
    <property type="project" value="TreeGrafter"/>
</dbReference>
<feature type="coiled-coil region" evidence="11">
    <location>
        <begin position="799"/>
        <end position="845"/>
    </location>
</feature>
<dbReference type="EC" id="2.3.2.27" evidence="10"/>
<gene>
    <name evidence="13" type="ORF">TRFO_28145</name>
</gene>
<feature type="zinc finger region" description="UBR-type" evidence="9">
    <location>
        <begin position="52"/>
        <end position="122"/>
    </location>
</feature>
<dbReference type="PANTHER" id="PTHR21497">
    <property type="entry name" value="UBIQUITIN LIGASE E3 ALPHA-RELATED"/>
    <property type="match status" value="1"/>
</dbReference>
<dbReference type="GO" id="GO:0008270">
    <property type="term" value="F:zinc ion binding"/>
    <property type="evidence" value="ECO:0007669"/>
    <property type="project" value="UniProtKB-UniRule"/>
</dbReference>
<proteinExistence type="inferred from homology"/>
<protein>
    <recommendedName>
        <fullName evidence="10">E3 ubiquitin-protein ligase</fullName>
        <ecNumber evidence="10">2.3.2.27</ecNumber>
    </recommendedName>
</protein>
<keyword evidence="14" id="KW-1185">Reference proteome</keyword>
<accession>A0A1J4JYU8</accession>
<evidence type="ECO:0000256" key="4">
    <source>
        <dbReference type="ARBA" id="ARBA00022723"/>
    </source>
</evidence>
<evidence type="ECO:0000256" key="3">
    <source>
        <dbReference type="ARBA" id="ARBA00022679"/>
    </source>
</evidence>
<dbReference type="Proteomes" id="UP000179807">
    <property type="component" value="Unassembled WGS sequence"/>
</dbReference>
<dbReference type="RefSeq" id="XP_068357465.1">
    <property type="nucleotide sequence ID" value="XM_068505999.1"/>
</dbReference>
<evidence type="ECO:0000256" key="8">
    <source>
        <dbReference type="ARBA" id="ARBA00046341"/>
    </source>
</evidence>
<dbReference type="InterPro" id="IPR003126">
    <property type="entry name" value="Znf_UBR"/>
</dbReference>
<evidence type="ECO:0000256" key="5">
    <source>
        <dbReference type="ARBA" id="ARBA00022771"/>
    </source>
</evidence>
<sequence>MKEASSLKNPFFGDIHAAIHQSKEIIYKAEKNKNFKSFEEFVQYHSMNSDVSTCQKTWNQPKLCITCLTCSNSPESCICLECFLNGNHENHDVIVNPDLYGNCDCGDTFLWKPEGFCHKHQRCLSEKSHPELLLDKELRTVLIDQVFSDAFKFMKEIVIDNPDPAILILKFAKKFVKFGDGFRRAISLALTQKINFNEFLFNIFFYSSCFNEKLSNLFGLLINDTIFLENFSYAACEVLIPIYHNAIYVSLFPFDKNQENQIYENIKCFSHLWFHCFSTHSIESNINNHEWDWVLFFKEIILAFIPLFNHRGEIIFSTIPTDVSITTSIIRCTTLQPNKLQEYLNVLISILNADLKISANFSDFFETDEYFPIDSFDRALDGYCVAFKKTTIDLNFSNLICELEKISLDSLNQNNKSLFLGASFYLAYPLIFLFTKNLENNYDQFTPLLKGNEQLIQKLGTILISNAAALICFKLSITRKNNHGLIFLLKPKITKIGCIEDGIPSFLPSLQFLIGISNDKEFFVKKLATLIGLFDDISLYEEDDEIELLQKQMRTSFIYLMTLIIIDRTMLTHNYYEYIKSQIVLYMKYKHLNDISQISLRYSHSITEKAQNIFEEVLSNVTEKSYKDGMVNYNLKKDITWNSISSAIPITKLLIVNQSEINKDPTKLLSIPEYEEPGHNMDLISLAYDKTLLSIIYDILRSTKNEVMTHLAIHLLILSSTSRKIQKNKKLKLNKKEIHYNTIEELSEKISQLDFDEFINLKISYCQEPPMSIVDILSKDESIGKEVLQKLSIHVNYDNNNHNNNNKELELQKKAKAHQLKLDIMKEYQNKISKLELDNLNDEDVTNDNFNIANDTELCSICSLRKPNEVLSYPLFIYESSIPLEFDLENHDLLNVQFDNSISGSPFSKLVRFKHELTYQFGICQHLIHKECNHFNPYLCSLDRNIRNSILPKLDEFTIDDLETNPEIWNSIQQFFSYFLSRSNSSIIAIREILRSLSYLIITYEVRLRSLPGCLDSKKYKFLAINLFLNLYFAYRKYKKPEFIGKYTLFQTFIINLIKNDHILNIENYYQTFNVDEFINNYLKEHNLKEISHEEKTLFLRRICLSEYFILNQSLNEDNNPKLNINFIDWDELLLYENLCSRYNISFDGIEDEFKPFQMIKNPPKDFLRFYLPPFNLPVDKTHKCVLWDMIARKKITIPPDQFREFLISNSSDEKLKTYLLVGQEATSIMVQISQYIGFMSPFYFDKHGSPDVGHKRGGFLYLNDHAFEMFNESIISGEFTKCLHGNRV</sequence>
<dbReference type="PANTHER" id="PTHR21497:SF24">
    <property type="entry name" value="E3 UBIQUITIN-PROTEIN LIGASE UBR1"/>
    <property type="match status" value="1"/>
</dbReference>
<evidence type="ECO:0000256" key="7">
    <source>
        <dbReference type="ARBA" id="ARBA00022833"/>
    </source>
</evidence>
<evidence type="ECO:0000313" key="14">
    <source>
        <dbReference type="Proteomes" id="UP000179807"/>
    </source>
</evidence>
<dbReference type="PROSITE" id="PS51157">
    <property type="entry name" value="ZF_UBR"/>
    <property type="match status" value="1"/>
</dbReference>
<dbReference type="GeneID" id="94840703"/>
<evidence type="ECO:0000256" key="10">
    <source>
        <dbReference type="RuleBase" id="RU366018"/>
    </source>
</evidence>
<keyword evidence="4 10" id="KW-0479">Metal-binding</keyword>
<comment type="similarity">
    <text evidence="8 10">Belongs to the E3 ubiquitin-protein ligase UBR1-like family.</text>
</comment>